<gene>
    <name evidence="4" type="ORF">AKO1_012675</name>
</gene>
<dbReference type="InterPro" id="IPR004046">
    <property type="entry name" value="GST_C"/>
</dbReference>
<protein>
    <submittedName>
        <fullName evidence="4">Glutathione S-transferase</fullName>
    </submittedName>
</protein>
<accession>A0AAW2YVD4</accession>
<sequence length="227" mass="26620">MSTSEDLTLHHLTSSQSMRILFALEDLKVPYNLNVIKRDISRSYPQLDEVHPLGKSPVLTDKGRSFAESRIILQYLKDYYSSGAWDKSGDDKFRDDYFAEFSNATLSPKMMMLMFFELIPAMSPWYVKPLMNGIFNNITPMFKKDLDKPFQLMEEALSKQPYFGGDNIGLSDFSMSWPMDWADQRKYIDFSLYPNIKKWYDSIRDRESYKVALEKGGPYDLVFFEYK</sequence>
<dbReference type="PROSITE" id="PS50405">
    <property type="entry name" value="GST_CTER"/>
    <property type="match status" value="1"/>
</dbReference>
<comment type="caution">
    <text evidence="4">The sequence shown here is derived from an EMBL/GenBank/DDBJ whole genome shotgun (WGS) entry which is preliminary data.</text>
</comment>
<dbReference type="PROSITE" id="PS50404">
    <property type="entry name" value="GST_NTER"/>
    <property type="match status" value="1"/>
</dbReference>
<dbReference type="SUPFAM" id="SSF52833">
    <property type="entry name" value="Thioredoxin-like"/>
    <property type="match status" value="1"/>
</dbReference>
<proteinExistence type="inferred from homology"/>
<dbReference type="InterPro" id="IPR040079">
    <property type="entry name" value="Glutathione_S-Trfase"/>
</dbReference>
<feature type="domain" description="GST N-terminal" evidence="2">
    <location>
        <begin position="4"/>
        <end position="84"/>
    </location>
</feature>
<evidence type="ECO:0000259" key="2">
    <source>
        <dbReference type="PROSITE" id="PS50404"/>
    </source>
</evidence>
<evidence type="ECO:0000313" key="5">
    <source>
        <dbReference type="Proteomes" id="UP001431209"/>
    </source>
</evidence>
<dbReference type="SFLD" id="SFLDS00019">
    <property type="entry name" value="Glutathione_Transferase_(cytos"/>
    <property type="match status" value="1"/>
</dbReference>
<dbReference type="Gene3D" id="3.40.30.10">
    <property type="entry name" value="Glutaredoxin"/>
    <property type="match status" value="1"/>
</dbReference>
<dbReference type="AlphaFoldDB" id="A0AAW2YVD4"/>
<dbReference type="EMBL" id="JAOPGA020000762">
    <property type="protein sequence ID" value="KAL0481398.1"/>
    <property type="molecule type" value="Genomic_DNA"/>
</dbReference>
<dbReference type="SFLD" id="SFLDG00358">
    <property type="entry name" value="Main_(cytGST)"/>
    <property type="match status" value="1"/>
</dbReference>
<dbReference type="Pfam" id="PF00043">
    <property type="entry name" value="GST_C"/>
    <property type="match status" value="1"/>
</dbReference>
<feature type="domain" description="GST C-terminal" evidence="3">
    <location>
        <begin position="88"/>
        <end position="227"/>
    </location>
</feature>
<dbReference type="InterPro" id="IPR004045">
    <property type="entry name" value="Glutathione_S-Trfase_N"/>
</dbReference>
<dbReference type="Pfam" id="PF13417">
    <property type="entry name" value="GST_N_3"/>
    <property type="match status" value="1"/>
</dbReference>
<keyword evidence="5" id="KW-1185">Reference proteome</keyword>
<dbReference type="CDD" id="cd03046">
    <property type="entry name" value="GST_N_GTT1_like"/>
    <property type="match status" value="1"/>
</dbReference>
<dbReference type="SUPFAM" id="SSF47616">
    <property type="entry name" value="GST C-terminal domain-like"/>
    <property type="match status" value="1"/>
</dbReference>
<dbReference type="Gene3D" id="1.20.1050.10">
    <property type="match status" value="1"/>
</dbReference>
<dbReference type="InterPro" id="IPR036282">
    <property type="entry name" value="Glutathione-S-Trfase_C_sf"/>
</dbReference>
<evidence type="ECO:0000313" key="4">
    <source>
        <dbReference type="EMBL" id="KAL0481398.1"/>
    </source>
</evidence>
<organism evidence="4 5">
    <name type="scientific">Acrasis kona</name>
    <dbReference type="NCBI Taxonomy" id="1008807"/>
    <lineage>
        <taxon>Eukaryota</taxon>
        <taxon>Discoba</taxon>
        <taxon>Heterolobosea</taxon>
        <taxon>Tetramitia</taxon>
        <taxon>Eutetramitia</taxon>
        <taxon>Acrasidae</taxon>
        <taxon>Acrasis</taxon>
    </lineage>
</organism>
<dbReference type="InterPro" id="IPR010987">
    <property type="entry name" value="Glutathione-S-Trfase_C-like"/>
</dbReference>
<name>A0AAW2YVD4_9EUKA</name>
<evidence type="ECO:0000259" key="3">
    <source>
        <dbReference type="PROSITE" id="PS50405"/>
    </source>
</evidence>
<reference evidence="4 5" key="1">
    <citation type="submission" date="2024-03" db="EMBL/GenBank/DDBJ databases">
        <title>The Acrasis kona genome and developmental transcriptomes reveal deep origins of eukaryotic multicellular pathways.</title>
        <authorList>
            <person name="Sheikh S."/>
            <person name="Fu C.-J."/>
            <person name="Brown M.W."/>
            <person name="Baldauf S.L."/>
        </authorList>
    </citation>
    <scope>NUCLEOTIDE SEQUENCE [LARGE SCALE GENOMIC DNA]</scope>
    <source>
        <strain evidence="4 5">ATCC MYA-3509</strain>
    </source>
</reference>
<comment type="similarity">
    <text evidence="1">Belongs to the GST superfamily.</text>
</comment>
<dbReference type="PANTHER" id="PTHR44051:SF9">
    <property type="entry name" value="GLUTATHIONE S-TRANSFERASE 1"/>
    <property type="match status" value="1"/>
</dbReference>
<dbReference type="InterPro" id="IPR036249">
    <property type="entry name" value="Thioredoxin-like_sf"/>
</dbReference>
<dbReference type="PANTHER" id="PTHR44051">
    <property type="entry name" value="GLUTATHIONE S-TRANSFERASE-RELATED"/>
    <property type="match status" value="1"/>
</dbReference>
<dbReference type="Proteomes" id="UP001431209">
    <property type="component" value="Unassembled WGS sequence"/>
</dbReference>
<evidence type="ECO:0000256" key="1">
    <source>
        <dbReference type="ARBA" id="ARBA00007409"/>
    </source>
</evidence>